<gene>
    <name evidence="5" type="ORF">SAMN05216240_2663</name>
</gene>
<protein>
    <submittedName>
        <fullName evidence="5">Response regulator receiver domain-containing protein</fullName>
    </submittedName>
</protein>
<dbReference type="EMBL" id="FXXC01000001">
    <property type="protein sequence ID" value="SMR95511.1"/>
    <property type="molecule type" value="Genomic_DNA"/>
</dbReference>
<dbReference type="CDD" id="cd00156">
    <property type="entry name" value="REC"/>
    <property type="match status" value="1"/>
</dbReference>
<feature type="domain" description="Response regulatory" evidence="4">
    <location>
        <begin position="5"/>
        <end position="126"/>
    </location>
</feature>
<evidence type="ECO:0000256" key="2">
    <source>
        <dbReference type="ARBA" id="ARBA00023012"/>
    </source>
</evidence>
<keyword evidence="6" id="KW-1185">Reference proteome</keyword>
<feature type="modified residue" description="4-aspartylphosphate" evidence="3">
    <location>
        <position position="59"/>
    </location>
</feature>
<dbReference type="PROSITE" id="PS50110">
    <property type="entry name" value="RESPONSE_REGULATORY"/>
    <property type="match status" value="1"/>
</dbReference>
<evidence type="ECO:0000259" key="4">
    <source>
        <dbReference type="PROSITE" id="PS50110"/>
    </source>
</evidence>
<proteinExistence type="predicted"/>
<sequence length="253" mass="29386">MIVKNVLIADENEYIRKAIIEKFENSFDSVHHFVFFEAADGEEALNKIGENSIHVAIIDTNLPKISGFEVLRTIKKSSVKAYIPVILLSSNIHRATRAKAYELGAIGVIPKPFSTLEVYNMVRSLLYTQDEYLHINEVVHLISFLNEMANEHIIVVPKIIDEFLSEYFVSYHLLALKDTTKEVIYNRGFDEYEIKKVIGYLNDENRINSSCYSIIKLNNKEETYYFIFKILNDNKILILLKKVLELWSELNDR</sequence>
<keyword evidence="2" id="KW-0902">Two-component regulatory system</keyword>
<dbReference type="PANTHER" id="PTHR44591">
    <property type="entry name" value="STRESS RESPONSE REGULATOR PROTEIN 1"/>
    <property type="match status" value="1"/>
</dbReference>
<evidence type="ECO:0000313" key="6">
    <source>
        <dbReference type="Proteomes" id="UP000196803"/>
    </source>
</evidence>
<evidence type="ECO:0000313" key="5">
    <source>
        <dbReference type="EMBL" id="SMR95511.1"/>
    </source>
</evidence>
<dbReference type="InterPro" id="IPR050595">
    <property type="entry name" value="Bact_response_regulator"/>
</dbReference>
<name>A0ABY1SBT0_CALBS</name>
<keyword evidence="1 3" id="KW-0597">Phosphoprotein</keyword>
<dbReference type="InterPro" id="IPR011006">
    <property type="entry name" value="CheY-like_superfamily"/>
</dbReference>
<dbReference type="SUPFAM" id="SSF52172">
    <property type="entry name" value="CheY-like"/>
    <property type="match status" value="1"/>
</dbReference>
<accession>A0ABY1SBT0</accession>
<dbReference type="SMART" id="SM00448">
    <property type="entry name" value="REC"/>
    <property type="match status" value="1"/>
</dbReference>
<comment type="caution">
    <text evidence="5">The sequence shown here is derived from an EMBL/GenBank/DDBJ whole genome shotgun (WGS) entry which is preliminary data.</text>
</comment>
<dbReference type="Gene3D" id="3.40.50.2300">
    <property type="match status" value="1"/>
</dbReference>
<dbReference type="PANTHER" id="PTHR44591:SF14">
    <property type="entry name" value="PROTEIN PILG"/>
    <property type="match status" value="1"/>
</dbReference>
<dbReference type="GeneID" id="31771809"/>
<organism evidence="5 6">
    <name type="scientific">Caldicellulosiruptor bescii</name>
    <name type="common">Anaerocellum thermophilum</name>
    <dbReference type="NCBI Taxonomy" id="31899"/>
    <lineage>
        <taxon>Bacteria</taxon>
        <taxon>Bacillati</taxon>
        <taxon>Bacillota</taxon>
        <taxon>Bacillota incertae sedis</taxon>
        <taxon>Caldicellulosiruptorales</taxon>
        <taxon>Caldicellulosiruptoraceae</taxon>
        <taxon>Caldicellulosiruptor</taxon>
    </lineage>
</organism>
<dbReference type="Proteomes" id="UP000196803">
    <property type="component" value="Unassembled WGS sequence"/>
</dbReference>
<dbReference type="RefSeq" id="WP_015907045.1">
    <property type="nucleotide sequence ID" value="NZ_FUZJ01000001.1"/>
</dbReference>
<evidence type="ECO:0000256" key="3">
    <source>
        <dbReference type="PROSITE-ProRule" id="PRU00169"/>
    </source>
</evidence>
<dbReference type="InterPro" id="IPR001789">
    <property type="entry name" value="Sig_transdc_resp-reg_receiver"/>
</dbReference>
<reference evidence="5 6" key="1">
    <citation type="submission" date="2017-05" db="EMBL/GenBank/DDBJ databases">
        <authorList>
            <person name="Varghese N."/>
            <person name="Submissions S."/>
        </authorList>
    </citation>
    <scope>NUCLEOTIDE SEQUENCE [LARGE SCALE GENOMIC DNA]</scope>
    <source>
        <strain evidence="5 6">MACB1020</strain>
    </source>
</reference>
<evidence type="ECO:0000256" key="1">
    <source>
        <dbReference type="ARBA" id="ARBA00022553"/>
    </source>
</evidence>
<dbReference type="Pfam" id="PF00072">
    <property type="entry name" value="Response_reg"/>
    <property type="match status" value="1"/>
</dbReference>